<evidence type="ECO:0000256" key="5">
    <source>
        <dbReference type="ARBA" id="ARBA00022833"/>
    </source>
</evidence>
<dbReference type="SUPFAM" id="SSF50978">
    <property type="entry name" value="WD40 repeat-like"/>
    <property type="match status" value="1"/>
</dbReference>
<dbReference type="GO" id="GO:0030897">
    <property type="term" value="C:HOPS complex"/>
    <property type="evidence" value="ECO:0007669"/>
    <property type="project" value="TreeGrafter"/>
</dbReference>
<feature type="region of interest" description="Disordered" evidence="11">
    <location>
        <begin position="395"/>
        <end position="443"/>
    </location>
</feature>
<dbReference type="GO" id="GO:0006886">
    <property type="term" value="P:intracellular protein transport"/>
    <property type="evidence" value="ECO:0007669"/>
    <property type="project" value="UniProtKB-UniRule"/>
</dbReference>
<dbReference type="Pfam" id="PF13589">
    <property type="entry name" value="HATPase_c_3"/>
    <property type="match status" value="1"/>
</dbReference>
<keyword evidence="3" id="KW-0479">Metal-binding</keyword>
<gene>
    <name evidence="13" type="ORF">CH63R_10833</name>
</gene>
<evidence type="ECO:0000313" key="13">
    <source>
        <dbReference type="EMBL" id="OBR06713.1"/>
    </source>
</evidence>
<evidence type="ECO:0000256" key="3">
    <source>
        <dbReference type="ARBA" id="ARBA00022723"/>
    </source>
</evidence>
<dbReference type="PROSITE" id="PS50089">
    <property type="entry name" value="ZF_RING_2"/>
    <property type="match status" value="1"/>
</dbReference>
<dbReference type="InterPro" id="IPR015943">
    <property type="entry name" value="WD40/YVTN_repeat-like_dom_sf"/>
</dbReference>
<accession>A0A1B7Y3Z0</accession>
<protein>
    <submittedName>
        <fullName evidence="13">Vacuolar membrane protein</fullName>
    </submittedName>
</protein>
<dbReference type="Pfam" id="PF23341">
    <property type="entry name" value="PEP5_VPS11_N"/>
    <property type="match status" value="1"/>
</dbReference>
<dbReference type="SMART" id="SM00184">
    <property type="entry name" value="RING"/>
    <property type="match status" value="1"/>
</dbReference>
<dbReference type="GO" id="GO:0005768">
    <property type="term" value="C:endosome"/>
    <property type="evidence" value="ECO:0007669"/>
    <property type="project" value="TreeGrafter"/>
</dbReference>
<dbReference type="Pfam" id="PF23356">
    <property type="entry name" value="TPR_PEP5_VPS11"/>
    <property type="match status" value="2"/>
</dbReference>
<evidence type="ECO:0000256" key="10">
    <source>
        <dbReference type="PROSITE-ProRule" id="PRU01006"/>
    </source>
</evidence>
<dbReference type="GO" id="GO:0007033">
    <property type="term" value="P:vacuole organization"/>
    <property type="evidence" value="ECO:0007669"/>
    <property type="project" value="TreeGrafter"/>
</dbReference>
<evidence type="ECO:0000313" key="14">
    <source>
        <dbReference type="Proteomes" id="UP000092177"/>
    </source>
</evidence>
<evidence type="ECO:0000256" key="6">
    <source>
        <dbReference type="ARBA" id="ARBA00022927"/>
    </source>
</evidence>
<dbReference type="KEGG" id="chig:CH63R_10833"/>
<dbReference type="GO" id="GO:0008270">
    <property type="term" value="F:zinc ion binding"/>
    <property type="evidence" value="ECO:0007669"/>
    <property type="project" value="UniProtKB-KW"/>
</dbReference>
<keyword evidence="7" id="KW-0472">Membrane</keyword>
<dbReference type="PROSITE" id="PS50236">
    <property type="entry name" value="CHCR"/>
    <property type="match status" value="1"/>
</dbReference>
<dbReference type="InterPro" id="IPR036890">
    <property type="entry name" value="HATPase_C_sf"/>
</dbReference>
<dbReference type="SUPFAM" id="SSF48371">
    <property type="entry name" value="ARM repeat"/>
    <property type="match status" value="1"/>
</dbReference>
<dbReference type="RefSeq" id="XP_018155231.1">
    <property type="nucleotide sequence ID" value="XM_018305807.1"/>
</dbReference>
<keyword evidence="4 9" id="KW-0863">Zinc-finger</keyword>
<dbReference type="Gene3D" id="3.30.565.10">
    <property type="entry name" value="Histidine kinase-like ATPase, C-terminal domain"/>
    <property type="match status" value="1"/>
</dbReference>
<keyword evidence="2" id="KW-0813">Transport</keyword>
<name>A0A1B7Y3Z0_COLHI</name>
<dbReference type="InterPro" id="IPR036322">
    <property type="entry name" value="WD40_repeat_dom_sf"/>
</dbReference>
<evidence type="ECO:0000256" key="2">
    <source>
        <dbReference type="ARBA" id="ARBA00022448"/>
    </source>
</evidence>
<dbReference type="InterPro" id="IPR000547">
    <property type="entry name" value="Clathrin_H-chain/VPS_repeat"/>
</dbReference>
<dbReference type="VEuPathDB" id="FungiDB:CH63R_10833"/>
<keyword evidence="6" id="KW-0653">Protein transport</keyword>
<evidence type="ECO:0000259" key="12">
    <source>
        <dbReference type="PROSITE" id="PS50089"/>
    </source>
</evidence>
<dbReference type="InterPro" id="IPR016024">
    <property type="entry name" value="ARM-type_fold"/>
</dbReference>
<dbReference type="Gene3D" id="2.130.10.10">
    <property type="entry name" value="YVTN repeat-like/Quinoprotein amine dehydrogenase"/>
    <property type="match status" value="1"/>
</dbReference>
<dbReference type="GO" id="GO:0006904">
    <property type="term" value="P:vesicle docking involved in exocytosis"/>
    <property type="evidence" value="ECO:0007669"/>
    <property type="project" value="TreeGrafter"/>
</dbReference>
<dbReference type="GO" id="GO:0030674">
    <property type="term" value="F:protein-macromolecule adaptor activity"/>
    <property type="evidence" value="ECO:0007669"/>
    <property type="project" value="TreeGrafter"/>
</dbReference>
<evidence type="ECO:0000256" key="7">
    <source>
        <dbReference type="ARBA" id="ARBA00023136"/>
    </source>
</evidence>
<comment type="similarity">
    <text evidence="1">Belongs to the VPS11 family.</text>
</comment>
<comment type="subcellular location">
    <subcellularLocation>
        <location evidence="8">Endomembrane system</location>
        <topology evidence="8">Peripheral membrane protein</topology>
        <orientation evidence="8">Cytoplasmic side</orientation>
    </subcellularLocation>
</comment>
<dbReference type="EMBL" id="LTAN01000007">
    <property type="protein sequence ID" value="OBR06713.1"/>
    <property type="molecule type" value="Genomic_DNA"/>
</dbReference>
<dbReference type="SMART" id="SM00299">
    <property type="entry name" value="CLH"/>
    <property type="match status" value="1"/>
</dbReference>
<organism evidence="13 14">
    <name type="scientific">Colletotrichum higginsianum (strain IMI 349063)</name>
    <name type="common">Crucifer anthracnose fungus</name>
    <dbReference type="NCBI Taxonomy" id="759273"/>
    <lineage>
        <taxon>Eukaryota</taxon>
        <taxon>Fungi</taxon>
        <taxon>Dikarya</taxon>
        <taxon>Ascomycota</taxon>
        <taxon>Pezizomycotina</taxon>
        <taxon>Sordariomycetes</taxon>
        <taxon>Hypocreomycetidae</taxon>
        <taxon>Glomerellales</taxon>
        <taxon>Glomerellaceae</taxon>
        <taxon>Colletotrichum</taxon>
        <taxon>Colletotrichum destructivum species complex</taxon>
    </lineage>
</organism>
<proteinExistence type="inferred from homology"/>
<dbReference type="InterPro" id="IPR001841">
    <property type="entry name" value="Znf_RING"/>
</dbReference>
<reference evidence="14" key="1">
    <citation type="journal article" date="2017" name="BMC Genomics">
        <title>Gapless genome assembly of Colletotrichum higginsianum reveals chromosome structure and association of transposable elements with secondary metabolite gene clusters.</title>
        <authorList>
            <person name="Dallery J.-F."/>
            <person name="Lapalu N."/>
            <person name="Zampounis A."/>
            <person name="Pigne S."/>
            <person name="Luyten I."/>
            <person name="Amselem J."/>
            <person name="Wittenberg A.H.J."/>
            <person name="Zhou S."/>
            <person name="de Queiroz M.V."/>
            <person name="Robin G.P."/>
            <person name="Auger A."/>
            <person name="Hainaut M."/>
            <person name="Henrissat B."/>
            <person name="Kim K.-T."/>
            <person name="Lee Y.-H."/>
            <person name="Lespinet O."/>
            <person name="Schwartz D.C."/>
            <person name="Thon M.R."/>
            <person name="O'Connell R.J."/>
        </authorList>
    </citation>
    <scope>NUCLEOTIDE SEQUENCE [LARGE SCALE GENOMIC DNA]</scope>
    <source>
        <strain evidence="14">IMI 349063</strain>
    </source>
</reference>
<feature type="compositionally biased region" description="Basic and acidic residues" evidence="11">
    <location>
        <begin position="406"/>
        <end position="422"/>
    </location>
</feature>
<sequence>MSIKPLPEDVIRRIRSSATVTSLNGVVCALVKNALDAHATRLNITVDYSRGNCVVEDDGLGILPLEFREPGGLGKQHHTSRHSPEHECHGANGNFLASVAALSLLTITSHHHLYNSQNSLTIHNSVVLARNTPALPEQRLFTFSHGTRVTVRDLFGSMAVRVKQRAVASEKAAVDKEWGRLLRHVAALLLAWPSDVTISIRDTVKNNETRFRPNTLSKLETVTRSSRILSQSGLVDGLDHVLWTPVGASVGELTIEGCISLSPVANRQAQFISFGIHPVTNEHGTNVLYQEVNRVFINSGFAIEEESAVSRGPPLGVLPTLRQPSDRNARPKRGLDRWPMFYFRISSTSRTWPLSGASFEDFLNDRNRTLADIIDLLKLVCYEFLKKHRFRPHSVTASLRGSTSHKQRDEVETELPSKDAKRPQTVPLTASRSNSTTPISRPESPFDLWQRVKVGRVLEEKTKSGASTPVFSHANATTSLMAKSPGQIETMQPSLRFLDDAGNLLRKPFEDMCSDSPPKQGSQETTCIRPMITTAKKEPCSHPESHPEPLSFTRDDEGVSRLGEPPDEAQFSGTIDMEPVSTSQFFKANNSQSRQRPSEWLKGLLSQWENPVFQPVEPPVRRLDDEWPYRAAIQSLDMEAGCSHGTHTSNIKLSGRISKAALVGAEVVSQVDHQHAADERCRLETLMRDYFHPAKGSKEVVARSEMLENHLQFEFSAKECKLLRKYSHHIRRWGIFYEVEEPESAQWRHKSKQLPKVNVTSLPPSIAERCRLEPRLLADLLRQEIWRAEEEGVPPARPVPLANGVLSREVDWVSNFHGCPQAILDLLNSRSCRTTTGSSKLPTAASLEREAPDVHQQPPQYCCTLHRRLCPSHDSLPLGDVVMAFQWKAFDFFDVSQVRLADDETRLFFESNEIASVCSGSDSLFLGSYDGYVRIVGSSWKVVKSFQAHEVGTITHMRQIEGTSLLVTVAEDLSSEPVLKIWALDKLVKKTNMPTCLSTLQISNGKKQFPISAIDVLDNLTQVAVGFANGTVTLIRGDLINDLGARQRTVHESEEPITGVELMADPQGLTTLFISTTARILKLSISKRGHSSPPKTVEDMGCHVDCMTVDKKTGDVVVAREDAIYTYTLEGRGAPRAYESAKRLVSIYQDYVALICPPSSSTTEKPTDTMRRRFGGGAADALFNASTFVLLEPDLRVLGHTQSLISPFKAIFQIWGDLFILTQDGKVSRFHEKSLQQRLEMLYQRNMFPLAVELAQKSGLDATQQSGIFRRFGDYLYQKADYDGAMVQYIKAIDTTEPSQVIRKFLDTQRIHNLIQYLEQLHEHRKATSDHTTLLLNCYAKLKDIDKLEAFIKSPGDLKFDLETAISMCRQGGYYDQAAYLAKKHGEIDLVVDILIEDSKAYDEALDFIWHQDPEVAFPCLKKYARVLIENCPKDATTVFVDYYTGKYRPRLHLVPIEDNGETVAGGGMVAGAASAVQNLSNFLPLPYMNTSSLQSPSTPGNGTTAINGDAQIIMNPEDIPAPKYTPPPPRTAFSSFIDHPDEFIVFLEACLEEKGLKESDKTDLYTTLFEMYLHKSNEKKGEQHREEWENKAKKLIEGEDIPMESSNVLLLSHLSNFKDGTTLVKEQSGLLFDIFRSYTSAKDTRGAIKALRKYGPEEPQLYPAALAYLTSDPRILEEAGSEELSAVLNKIDKDGLMAPLQVIQTLVGQSGSSGGVATMGMIKPYLHDTIERERKEIAANRRRISAFRVETEQKRAELADLGSKPAVFQSTRCAVCTAPLDLPAVHFLCKHSFHQRCLRAEGECPQCANDNATIRALRKTQIETAGKHELFKAELERSEDRFSTIAEWFGRGVMGAPNADTT</sequence>
<dbReference type="OrthoDB" id="26184at2759"/>
<dbReference type="InterPro" id="IPR024763">
    <property type="entry name" value="VPS11_C"/>
</dbReference>
<keyword evidence="14" id="KW-1185">Reference proteome</keyword>
<dbReference type="Pfam" id="PF12451">
    <property type="entry name" value="VPS11_C"/>
    <property type="match status" value="1"/>
</dbReference>
<dbReference type="InterPro" id="IPR057308">
    <property type="entry name" value="CHCR_PEP5_VPS11"/>
</dbReference>
<dbReference type="GO" id="GO:0007032">
    <property type="term" value="P:endosome organization"/>
    <property type="evidence" value="ECO:0007669"/>
    <property type="project" value="TreeGrafter"/>
</dbReference>
<dbReference type="CDD" id="cd16688">
    <property type="entry name" value="RING-H2_Vps11"/>
    <property type="match status" value="1"/>
</dbReference>
<dbReference type="GO" id="GO:0048284">
    <property type="term" value="P:organelle fusion"/>
    <property type="evidence" value="ECO:0007669"/>
    <property type="project" value="TreeGrafter"/>
</dbReference>
<dbReference type="Pfam" id="PF17122">
    <property type="entry name" value="zf-C3H2C3"/>
    <property type="match status" value="1"/>
</dbReference>
<evidence type="ECO:0000256" key="4">
    <source>
        <dbReference type="ARBA" id="ARBA00022771"/>
    </source>
</evidence>
<evidence type="ECO:0000256" key="11">
    <source>
        <dbReference type="SAM" id="MobiDB-lite"/>
    </source>
</evidence>
<feature type="compositionally biased region" description="Polar residues" evidence="11">
    <location>
        <begin position="395"/>
        <end position="404"/>
    </location>
</feature>
<feature type="compositionally biased region" description="Polar residues" evidence="11">
    <location>
        <begin position="426"/>
        <end position="439"/>
    </location>
</feature>
<feature type="domain" description="RING-type" evidence="12">
    <location>
        <begin position="1774"/>
        <end position="1808"/>
    </location>
</feature>
<dbReference type="Proteomes" id="UP000092177">
    <property type="component" value="Unassembled WGS sequence"/>
</dbReference>
<dbReference type="GeneID" id="28869914"/>
<dbReference type="SUPFAM" id="SSF55874">
    <property type="entry name" value="ATPase domain of HSP90 chaperone/DNA topoisomerase II/histidine kinase"/>
    <property type="match status" value="1"/>
</dbReference>
<evidence type="ECO:0000256" key="1">
    <source>
        <dbReference type="ARBA" id="ARBA00007070"/>
    </source>
</evidence>
<evidence type="ECO:0000256" key="8">
    <source>
        <dbReference type="ARBA" id="ARBA00029433"/>
    </source>
</evidence>
<evidence type="ECO:0000256" key="9">
    <source>
        <dbReference type="PROSITE-ProRule" id="PRU00175"/>
    </source>
</evidence>
<dbReference type="PANTHER" id="PTHR23323:SF24">
    <property type="entry name" value="VACUOLAR PROTEIN SORTING-ASSOCIATED PROTEIN 11 HOMOLOG"/>
    <property type="match status" value="1"/>
</dbReference>
<keyword evidence="5" id="KW-0862">Zinc</keyword>
<dbReference type="PANTHER" id="PTHR23323">
    <property type="entry name" value="VACUOLAR PROTEIN SORTING-ASSOCIATED PROTEIN"/>
    <property type="match status" value="1"/>
</dbReference>
<dbReference type="Gene3D" id="1.25.40.10">
    <property type="entry name" value="Tetratricopeptide repeat domain"/>
    <property type="match status" value="1"/>
</dbReference>
<comment type="caution">
    <text evidence="13">The sequence shown here is derived from an EMBL/GenBank/DDBJ whole genome shotgun (WGS) entry which is preliminary data.</text>
</comment>
<feature type="region of interest" description="Disordered" evidence="11">
    <location>
        <begin position="536"/>
        <end position="558"/>
    </location>
</feature>
<dbReference type="FunFam" id="1.25.40.10:FF:000440">
    <property type="entry name" value="E3 ubiquitin-protein ligase PEP5"/>
    <property type="match status" value="1"/>
</dbReference>
<dbReference type="SUPFAM" id="SSF57850">
    <property type="entry name" value="RING/U-box"/>
    <property type="match status" value="1"/>
</dbReference>
<dbReference type="InterPro" id="IPR057307">
    <property type="entry name" value="PEP5_VPS11_N"/>
</dbReference>
<feature type="repeat" description="CHCR" evidence="10">
    <location>
        <begin position="1289"/>
        <end position="1437"/>
    </location>
</feature>
<dbReference type="InterPro" id="IPR011990">
    <property type="entry name" value="TPR-like_helical_dom_sf"/>
</dbReference>